<gene>
    <name evidence="1" type="ORF">CHU93_08140</name>
</gene>
<dbReference type="CDD" id="cd06990">
    <property type="entry name" value="cupin_DUF861"/>
    <property type="match status" value="1"/>
</dbReference>
<dbReference type="AlphaFoldDB" id="A0A255YJ83"/>
<dbReference type="Proteomes" id="UP000216991">
    <property type="component" value="Unassembled WGS sequence"/>
</dbReference>
<dbReference type="SUPFAM" id="SSF51182">
    <property type="entry name" value="RmlC-like cupins"/>
    <property type="match status" value="1"/>
</dbReference>
<proteinExistence type="predicted"/>
<name>A0A255YJ83_9SPHN</name>
<dbReference type="InterPro" id="IPR011051">
    <property type="entry name" value="RmlC_Cupin_sf"/>
</dbReference>
<dbReference type="Gene3D" id="2.60.120.10">
    <property type="entry name" value="Jelly Rolls"/>
    <property type="match status" value="1"/>
</dbReference>
<sequence length="123" mass="13494">MDMDVILKRFEQPDEVREFAKGRFEIVRLGGMTIGRATYQPGWRWKDDVGAAAGATSCHVEHVGMVVSGCATAAMDDGRIIEMKAGDIFYVPPGHDSWVVGDEPYVSIHFLGADDYAAAKDDK</sequence>
<protein>
    <submittedName>
        <fullName evidence="1">Cupin</fullName>
    </submittedName>
</protein>
<organism evidence="1 2">
    <name type="scientific">Sandarakinorhabdus cyanobacteriorum</name>
    <dbReference type="NCBI Taxonomy" id="1981098"/>
    <lineage>
        <taxon>Bacteria</taxon>
        <taxon>Pseudomonadati</taxon>
        <taxon>Pseudomonadota</taxon>
        <taxon>Alphaproteobacteria</taxon>
        <taxon>Sphingomonadales</taxon>
        <taxon>Sphingosinicellaceae</taxon>
        <taxon>Sandarakinorhabdus</taxon>
    </lineage>
</organism>
<dbReference type="OrthoDB" id="161242at2"/>
<comment type="caution">
    <text evidence="1">The sequence shown here is derived from an EMBL/GenBank/DDBJ whole genome shotgun (WGS) entry which is preliminary data.</text>
</comment>
<dbReference type="RefSeq" id="WP_094473593.1">
    <property type="nucleotide sequence ID" value="NZ_NOXT01000106.1"/>
</dbReference>
<reference evidence="1 2" key="1">
    <citation type="submission" date="2017-07" db="EMBL/GenBank/DDBJ databases">
        <title>Sandarakinorhabdus cyanobacteriorum sp. nov., a novel bacterium isolated from cyanobacterial aggregates in a eutrophic lake.</title>
        <authorList>
            <person name="Cai H."/>
        </authorList>
    </citation>
    <scope>NUCLEOTIDE SEQUENCE [LARGE SCALE GENOMIC DNA]</scope>
    <source>
        <strain evidence="1 2">TH057</strain>
    </source>
</reference>
<evidence type="ECO:0000313" key="2">
    <source>
        <dbReference type="Proteomes" id="UP000216991"/>
    </source>
</evidence>
<dbReference type="EMBL" id="NOXT01000106">
    <property type="protein sequence ID" value="OYQ29296.1"/>
    <property type="molecule type" value="Genomic_DNA"/>
</dbReference>
<keyword evidence="2" id="KW-1185">Reference proteome</keyword>
<dbReference type="InterPro" id="IPR014710">
    <property type="entry name" value="RmlC-like_jellyroll"/>
</dbReference>
<accession>A0A255YJ83</accession>
<evidence type="ECO:0000313" key="1">
    <source>
        <dbReference type="EMBL" id="OYQ29296.1"/>
    </source>
</evidence>